<protein>
    <submittedName>
        <fullName evidence="1">Uncharacterized protein</fullName>
    </submittedName>
</protein>
<keyword evidence="2" id="KW-1185">Reference proteome</keyword>
<dbReference type="EMBL" id="CM055741">
    <property type="protein sequence ID" value="KAJ8001659.1"/>
    <property type="molecule type" value="Genomic_DNA"/>
</dbReference>
<proteinExistence type="predicted"/>
<organism evidence="1 2">
    <name type="scientific">Dallia pectoralis</name>
    <name type="common">Alaska blackfish</name>
    <dbReference type="NCBI Taxonomy" id="75939"/>
    <lineage>
        <taxon>Eukaryota</taxon>
        <taxon>Metazoa</taxon>
        <taxon>Chordata</taxon>
        <taxon>Craniata</taxon>
        <taxon>Vertebrata</taxon>
        <taxon>Euteleostomi</taxon>
        <taxon>Actinopterygii</taxon>
        <taxon>Neopterygii</taxon>
        <taxon>Teleostei</taxon>
        <taxon>Protacanthopterygii</taxon>
        <taxon>Esociformes</taxon>
        <taxon>Umbridae</taxon>
        <taxon>Dallia</taxon>
    </lineage>
</organism>
<reference evidence="1" key="1">
    <citation type="submission" date="2021-05" db="EMBL/GenBank/DDBJ databases">
        <authorList>
            <person name="Pan Q."/>
            <person name="Jouanno E."/>
            <person name="Zahm M."/>
            <person name="Klopp C."/>
            <person name="Cabau C."/>
            <person name="Louis A."/>
            <person name="Berthelot C."/>
            <person name="Parey E."/>
            <person name="Roest Crollius H."/>
            <person name="Montfort J."/>
            <person name="Robinson-Rechavi M."/>
            <person name="Bouchez O."/>
            <person name="Lampietro C."/>
            <person name="Lopez Roques C."/>
            <person name="Donnadieu C."/>
            <person name="Postlethwait J."/>
            <person name="Bobe J."/>
            <person name="Dillon D."/>
            <person name="Chandos A."/>
            <person name="von Hippel F."/>
            <person name="Guiguen Y."/>
        </authorList>
    </citation>
    <scope>NUCLEOTIDE SEQUENCE</scope>
    <source>
        <strain evidence="1">YG-Jan2019</strain>
    </source>
</reference>
<evidence type="ECO:0000313" key="2">
    <source>
        <dbReference type="Proteomes" id="UP001157502"/>
    </source>
</evidence>
<gene>
    <name evidence="1" type="ORF">DPEC_G00171760</name>
</gene>
<name>A0ACC2GDC0_DALPE</name>
<sequence>MATIISSTSDDLTLNSTSSHIFEPWTPPPWYQYHMCSVAPYAFVFYFGVKVFNLAIGTPCNILVLKQLAVRKSDSSTSDIFIFNLAILDAYFCLMGPIDIFNRLVLNDQRVWYFQRFAYGLKDTAPLFLVCICLDRYIAVVHPVLFTGIRDNKIRIVVSVSTWGLIVAYGLTKSILGVMSVNEVFSGLILFSFALMIYCNLSIIWVLRRSVAGKEVMHPVKKKAFKMVLVILGIIIVNYLPPVALVPFFSYYTFVQFQCQVTISVFSLMDLSCSIEPLLYITKMDRPACLPGWCSRGVTSTKSFKVDV</sequence>
<dbReference type="Proteomes" id="UP001157502">
    <property type="component" value="Chromosome 14"/>
</dbReference>
<comment type="caution">
    <text evidence="1">The sequence shown here is derived from an EMBL/GenBank/DDBJ whole genome shotgun (WGS) entry which is preliminary data.</text>
</comment>
<evidence type="ECO:0000313" key="1">
    <source>
        <dbReference type="EMBL" id="KAJ8001659.1"/>
    </source>
</evidence>
<accession>A0ACC2GDC0</accession>